<dbReference type="PANTHER" id="PTHR48207:SF3">
    <property type="entry name" value="SUCCINATE--HYDROXYMETHYLGLUTARATE COA-TRANSFERASE"/>
    <property type="match status" value="1"/>
</dbReference>
<proteinExistence type="predicted"/>
<dbReference type="InterPro" id="IPR044855">
    <property type="entry name" value="CoA-Trfase_III_dom3_sf"/>
</dbReference>
<dbReference type="InterPro" id="IPR023606">
    <property type="entry name" value="CoA-Trfase_III_dom_1_sf"/>
</dbReference>
<dbReference type="PANTHER" id="PTHR48207">
    <property type="entry name" value="SUCCINATE--HYDROXYMETHYLGLUTARATE COA-TRANSFERASE"/>
    <property type="match status" value="1"/>
</dbReference>
<organism evidence="2 3">
    <name type="scientific">Gordonia rubripertincta</name>
    <name type="common">Rhodococcus corallinus</name>
    <dbReference type="NCBI Taxonomy" id="36822"/>
    <lineage>
        <taxon>Bacteria</taxon>
        <taxon>Bacillati</taxon>
        <taxon>Actinomycetota</taxon>
        <taxon>Actinomycetes</taxon>
        <taxon>Mycobacteriales</taxon>
        <taxon>Gordoniaceae</taxon>
        <taxon>Gordonia</taxon>
    </lineage>
</organism>
<dbReference type="Pfam" id="PF02515">
    <property type="entry name" value="CoA_transf_3"/>
    <property type="match status" value="1"/>
</dbReference>
<evidence type="ECO:0000256" key="1">
    <source>
        <dbReference type="ARBA" id="ARBA00022679"/>
    </source>
</evidence>
<dbReference type="SUPFAM" id="SSF89796">
    <property type="entry name" value="CoA-transferase family III (CaiB/BaiF)"/>
    <property type="match status" value="1"/>
</dbReference>
<comment type="caution">
    <text evidence="2">The sequence shown here is derived from an EMBL/GenBank/DDBJ whole genome shotgun (WGS) entry which is preliminary data.</text>
</comment>
<reference evidence="2" key="1">
    <citation type="submission" date="2022-12" db="EMBL/GenBank/DDBJ databases">
        <authorList>
            <person name="Krivoruchko A.V."/>
            <person name="Elkin A."/>
        </authorList>
    </citation>
    <scope>NUCLEOTIDE SEQUENCE</scope>
    <source>
        <strain evidence="2">IEGM 1388</strain>
    </source>
</reference>
<gene>
    <name evidence="2" type="ORF">O4213_00375</name>
</gene>
<sequence>MMTTTSSEPRPPLDGVIVADFSRVLAGPLATMTLADLGATVIKVERPGSGDDTRSWGPPWTPAGSSYFESVNRSKRSICLDLSNHDDLVAARELARRADVLIHNFLPGLLKRSGLDYETVSNANPGIIYCGISGFGSAAGAALPGYDFVVQAMGGLMSITGDADGDPMKVGVALVDILTGKDATVAVLAAIAARQRDGVGQQLDVSLMSSLLGALANQSSSYLATGQAPGRMGNHHPSVAPYEPVQCRDALLVVACGNDRQFAALAEVVGEPELASDERFATNRARVENRLALTKVLEGHLSRDTAVAWESRMRDAGVPAGRVADIGEAFETASDLGLAPVVEMPDGYTDQVAHPVRYSRSPLRAFEPPPGLGEHTDSVRHWLSGDAAAPPP</sequence>
<keyword evidence="3" id="KW-1185">Reference proteome</keyword>
<dbReference type="InterPro" id="IPR003673">
    <property type="entry name" value="CoA-Trfase_fam_III"/>
</dbReference>
<dbReference type="RefSeq" id="WP_301568877.1">
    <property type="nucleotide sequence ID" value="NZ_JAPWIE010000001.1"/>
</dbReference>
<evidence type="ECO:0000313" key="2">
    <source>
        <dbReference type="EMBL" id="MCZ4548418.1"/>
    </source>
</evidence>
<evidence type="ECO:0000313" key="3">
    <source>
        <dbReference type="Proteomes" id="UP001067235"/>
    </source>
</evidence>
<dbReference type="Gene3D" id="3.40.50.10540">
    <property type="entry name" value="Crotonobetainyl-coa:carnitine coa-transferase, domain 1"/>
    <property type="match status" value="1"/>
</dbReference>
<protein>
    <submittedName>
        <fullName evidence="2">CoA transferase</fullName>
    </submittedName>
</protein>
<dbReference type="EMBL" id="JAPWIE010000001">
    <property type="protein sequence ID" value="MCZ4548418.1"/>
    <property type="molecule type" value="Genomic_DNA"/>
</dbReference>
<dbReference type="InterPro" id="IPR050483">
    <property type="entry name" value="CoA-transferase_III_domain"/>
</dbReference>
<dbReference type="GO" id="GO:0016740">
    <property type="term" value="F:transferase activity"/>
    <property type="evidence" value="ECO:0007669"/>
    <property type="project" value="UniProtKB-KW"/>
</dbReference>
<dbReference type="Gene3D" id="3.30.1540.10">
    <property type="entry name" value="formyl-coa transferase, domain 3"/>
    <property type="match status" value="1"/>
</dbReference>
<keyword evidence="1 2" id="KW-0808">Transferase</keyword>
<name>A0ABT4MN42_GORRU</name>
<accession>A0ABT4MN42</accession>
<dbReference type="Proteomes" id="UP001067235">
    <property type="component" value="Unassembled WGS sequence"/>
</dbReference>